<comment type="caution">
    <text evidence="3">The sequence shown here is derived from an EMBL/GenBank/DDBJ whole genome shotgun (WGS) entry which is preliminary data.</text>
</comment>
<dbReference type="EMBL" id="PVNS01000005">
    <property type="protein sequence ID" value="PRO65963.1"/>
    <property type="molecule type" value="Genomic_DNA"/>
</dbReference>
<keyword evidence="2" id="KW-0560">Oxidoreductase</keyword>
<evidence type="ECO:0000313" key="4">
    <source>
        <dbReference type="Proteomes" id="UP000243650"/>
    </source>
</evidence>
<dbReference type="SUPFAM" id="SSF51735">
    <property type="entry name" value="NAD(P)-binding Rossmann-fold domains"/>
    <property type="match status" value="1"/>
</dbReference>
<sequence>MMENKRRLALVTGVSRTNGLGAAISRKLASEDCDVVFTSWQAYDDEMDWGRETAGPEAVKQDIEAAGGKAYHYEVNLEDPEAPERLFHQIEADIRRPVQVLVNNACCSIDDSIQTVTADALDRHYQVNTRAVVMMIQSFVRCLPRDKEGRIVNIATGWSRGQMPEELSYVVTKSAAETIVHSIHSQLAARHITLNALNPGPTDTGWMNASVKKELTPLFPGGRIGMPEDAARAAAFLCREESSWITGQVLHSEGGFLNRDDPGRPL</sequence>
<dbReference type="InterPro" id="IPR036291">
    <property type="entry name" value="NAD(P)-bd_dom_sf"/>
</dbReference>
<name>A0A2P6MI87_ALKUR</name>
<dbReference type="Proteomes" id="UP000243650">
    <property type="component" value="Unassembled WGS sequence"/>
</dbReference>
<dbReference type="InterPro" id="IPR002347">
    <property type="entry name" value="SDR_fam"/>
</dbReference>
<dbReference type="PANTHER" id="PTHR48107:SF7">
    <property type="entry name" value="RE15974P"/>
    <property type="match status" value="1"/>
</dbReference>
<comment type="similarity">
    <text evidence="1">Belongs to the short-chain dehydrogenases/reductases (SDR) family.</text>
</comment>
<dbReference type="CDD" id="cd05233">
    <property type="entry name" value="SDR_c"/>
    <property type="match status" value="1"/>
</dbReference>
<evidence type="ECO:0000256" key="2">
    <source>
        <dbReference type="ARBA" id="ARBA00023002"/>
    </source>
</evidence>
<organism evidence="3 4">
    <name type="scientific">Alkalicoccus urumqiensis</name>
    <name type="common">Bacillus urumqiensis</name>
    <dbReference type="NCBI Taxonomy" id="1548213"/>
    <lineage>
        <taxon>Bacteria</taxon>
        <taxon>Bacillati</taxon>
        <taxon>Bacillota</taxon>
        <taxon>Bacilli</taxon>
        <taxon>Bacillales</taxon>
        <taxon>Bacillaceae</taxon>
        <taxon>Alkalicoccus</taxon>
    </lineage>
</organism>
<gene>
    <name evidence="3" type="ORF">C6I21_06570</name>
</gene>
<dbReference type="PANTHER" id="PTHR48107">
    <property type="entry name" value="NADPH-DEPENDENT ALDEHYDE REDUCTASE-LIKE PROTEIN, CHLOROPLASTIC-RELATED"/>
    <property type="match status" value="1"/>
</dbReference>
<dbReference type="AlphaFoldDB" id="A0A2P6MI87"/>
<dbReference type="OrthoDB" id="9803333at2"/>
<dbReference type="RefSeq" id="WP_105958647.1">
    <property type="nucleotide sequence ID" value="NZ_PVNS01000005.1"/>
</dbReference>
<dbReference type="Gene3D" id="3.40.50.720">
    <property type="entry name" value="NAD(P)-binding Rossmann-like Domain"/>
    <property type="match status" value="1"/>
</dbReference>
<keyword evidence="4" id="KW-1185">Reference proteome</keyword>
<evidence type="ECO:0000313" key="3">
    <source>
        <dbReference type="EMBL" id="PRO65963.1"/>
    </source>
</evidence>
<dbReference type="PRINTS" id="PR00081">
    <property type="entry name" value="GDHRDH"/>
</dbReference>
<dbReference type="NCBIfam" id="NF009389">
    <property type="entry name" value="PRK12748.1"/>
    <property type="match status" value="1"/>
</dbReference>
<dbReference type="GO" id="GO:0016614">
    <property type="term" value="F:oxidoreductase activity, acting on CH-OH group of donors"/>
    <property type="evidence" value="ECO:0007669"/>
    <property type="project" value="UniProtKB-ARBA"/>
</dbReference>
<protein>
    <submittedName>
        <fullName evidence="3">Oxidoreductase</fullName>
    </submittedName>
</protein>
<reference evidence="3 4" key="1">
    <citation type="submission" date="2018-03" db="EMBL/GenBank/DDBJ databases">
        <title>Bacillus urumqiensis sp. nov., a moderately haloalkaliphilic bacterium isolated from a salt lake.</title>
        <authorList>
            <person name="Zhao B."/>
            <person name="Liao Z."/>
        </authorList>
    </citation>
    <scope>NUCLEOTIDE SEQUENCE [LARGE SCALE GENOMIC DNA]</scope>
    <source>
        <strain evidence="3 4">BZ-SZ-XJ18</strain>
    </source>
</reference>
<evidence type="ECO:0000256" key="1">
    <source>
        <dbReference type="ARBA" id="ARBA00006484"/>
    </source>
</evidence>
<proteinExistence type="inferred from homology"/>
<accession>A0A2P6MI87</accession>
<dbReference type="Pfam" id="PF13561">
    <property type="entry name" value="adh_short_C2"/>
    <property type="match status" value="1"/>
</dbReference>